<comment type="caution">
    <text evidence="1">The sequence shown here is derived from an EMBL/GenBank/DDBJ whole genome shotgun (WGS) entry which is preliminary data.</text>
</comment>
<evidence type="ECO:0000313" key="2">
    <source>
        <dbReference type="Proteomes" id="UP000614982"/>
    </source>
</evidence>
<sequence>MKKINEGILVTSEGQHRLARRNNLVNTSVLQAMSQRFVISDFFRLNDTQPSLHQLAAAMGKQFPAKWLALENVTSQPDDFWRELIAMGMVELVKGDTGRPAKLAELGGIRGEIDYGPGLWIREELVLPWSRWRDSRQHLQRKSPLTIFLEKHLSPSTLAKPAAQHEVAISFADEVSAAELKVLRKIDQVMMGDGVSAAERREVLSARITVMQGA</sequence>
<protein>
    <submittedName>
        <fullName evidence="1">Uncharacterized protein</fullName>
    </submittedName>
</protein>
<dbReference type="EMBL" id="BLWA01000014">
    <property type="protein sequence ID" value="GFM94160.1"/>
    <property type="molecule type" value="Genomic_DNA"/>
</dbReference>
<evidence type="ECO:0000313" key="1">
    <source>
        <dbReference type="EMBL" id="GFM94160.1"/>
    </source>
</evidence>
<dbReference type="RefSeq" id="WP_025258580.1">
    <property type="nucleotide sequence ID" value="NZ_BLWA01000014.1"/>
</dbReference>
<proteinExistence type="predicted"/>
<dbReference type="GeneID" id="45540970"/>
<name>A0ABQ1DT15_PSECI</name>
<organism evidence="1 2">
    <name type="scientific">Pseudomonas cichorii</name>
    <dbReference type="NCBI Taxonomy" id="36746"/>
    <lineage>
        <taxon>Bacteria</taxon>
        <taxon>Pseudomonadati</taxon>
        <taxon>Pseudomonadota</taxon>
        <taxon>Gammaproteobacteria</taxon>
        <taxon>Pseudomonadales</taxon>
        <taxon>Pseudomonadaceae</taxon>
        <taxon>Pseudomonas</taxon>
    </lineage>
</organism>
<dbReference type="Proteomes" id="UP000614982">
    <property type="component" value="Unassembled WGS sequence"/>
</dbReference>
<accession>A0ABQ1DT15</accession>
<gene>
    <name evidence="1" type="ORF">PSCICP_41320</name>
</gene>
<keyword evidence="2" id="KW-1185">Reference proteome</keyword>
<reference evidence="1 2" key="1">
    <citation type="submission" date="2020-05" db="EMBL/GenBank/DDBJ databases">
        <title>Genetic diversity of Pseudomonas cichorii.</title>
        <authorList>
            <person name="Tani S."/>
            <person name="Yagi H."/>
            <person name="Hashimoto S."/>
            <person name="Iiyama K."/>
            <person name="Furuya N."/>
        </authorList>
    </citation>
    <scope>NUCLEOTIDE SEQUENCE [LARGE SCALE GENOMIC DNA]</scope>
    <source>
        <strain evidence="1 2">LMG 2162</strain>
    </source>
</reference>